<keyword evidence="4" id="KW-1185">Reference proteome</keyword>
<feature type="transmembrane region" description="Helical" evidence="2">
    <location>
        <begin position="349"/>
        <end position="372"/>
    </location>
</feature>
<name>I3Y5A5_THIV6</name>
<evidence type="ECO:0000313" key="4">
    <source>
        <dbReference type="Proteomes" id="UP000006062"/>
    </source>
</evidence>
<dbReference type="KEGG" id="tvi:Thivi_0086"/>
<evidence type="ECO:0000313" key="3">
    <source>
        <dbReference type="EMBL" id="AFL72173.1"/>
    </source>
</evidence>
<protein>
    <submittedName>
        <fullName evidence="3">Na+/H+ antiporter NhaD-like permease</fullName>
    </submittedName>
</protein>
<dbReference type="Proteomes" id="UP000006062">
    <property type="component" value="Chromosome"/>
</dbReference>
<feature type="transmembrane region" description="Helical" evidence="2">
    <location>
        <begin position="265"/>
        <end position="284"/>
    </location>
</feature>
<feature type="transmembrane region" description="Helical" evidence="2">
    <location>
        <begin position="226"/>
        <end position="245"/>
    </location>
</feature>
<dbReference type="AlphaFoldDB" id="I3Y5A5"/>
<feature type="transmembrane region" description="Helical" evidence="2">
    <location>
        <begin position="325"/>
        <end position="343"/>
    </location>
</feature>
<reference evidence="3 4" key="1">
    <citation type="submission" date="2012-06" db="EMBL/GenBank/DDBJ databases">
        <title>Complete sequence of Thiocystis violascens DSM 198.</title>
        <authorList>
            <consortium name="US DOE Joint Genome Institute"/>
            <person name="Lucas S."/>
            <person name="Han J."/>
            <person name="Lapidus A."/>
            <person name="Cheng J.-F."/>
            <person name="Goodwin L."/>
            <person name="Pitluck S."/>
            <person name="Peters L."/>
            <person name="Ovchinnikova G."/>
            <person name="Teshima H."/>
            <person name="Detter J.C."/>
            <person name="Han C."/>
            <person name="Tapia R."/>
            <person name="Land M."/>
            <person name="Hauser L."/>
            <person name="Kyrpides N."/>
            <person name="Ivanova N."/>
            <person name="Pagani I."/>
            <person name="Vogl K."/>
            <person name="Liu Z."/>
            <person name="Frigaard N.-U."/>
            <person name="Bryant D."/>
            <person name="Woyke T."/>
        </authorList>
    </citation>
    <scope>NUCLEOTIDE SEQUENCE [LARGE SCALE GENOMIC DNA]</scope>
    <source>
        <strain evidence="4">ATCC 17096 / DSM 198 / 6111</strain>
    </source>
</reference>
<proteinExistence type="predicted"/>
<evidence type="ECO:0000256" key="1">
    <source>
        <dbReference type="SAM" id="MobiDB-lite"/>
    </source>
</evidence>
<dbReference type="InterPro" id="IPR045016">
    <property type="entry name" value="NhaD-like"/>
</dbReference>
<evidence type="ECO:0000256" key="2">
    <source>
        <dbReference type="SAM" id="Phobius"/>
    </source>
</evidence>
<feature type="region of interest" description="Disordered" evidence="1">
    <location>
        <begin position="459"/>
        <end position="479"/>
    </location>
</feature>
<dbReference type="EMBL" id="CP003154">
    <property type="protein sequence ID" value="AFL72173.1"/>
    <property type="molecule type" value="Genomic_DNA"/>
</dbReference>
<dbReference type="STRING" id="765911.Thivi_0086"/>
<accession>I3Y5A5</accession>
<dbReference type="RefSeq" id="WP_014776682.1">
    <property type="nucleotide sequence ID" value="NC_018012.1"/>
</dbReference>
<feature type="transmembrane region" description="Helical" evidence="2">
    <location>
        <begin position="188"/>
        <end position="206"/>
    </location>
</feature>
<sequence length="479" mass="50849">MNPLSAWTSRVHQSSFSRRMPRPVTIALILTVLLAPVAASAATTQEIALFGIPIEFILFALTLLGVAFLHHHTLTVALTGLAAITTYKLVFTGFHAGAGLAGLAGHMGHEWVILTNLLGLLLGFALLARHFEDSGVPQILPRYLPDGWLGGLALLAAIFVLSSFLDNIAAALIGGTIAFTVFRRRVHIGYLAAIVAASNAGGSGSVVGDTTTTMMWISGIAPPEVFHAYVAAGVALVIFGIPAALQQHRFSPIVRDAPAGAQIDWTRLAIVAWILIAAVSTNIVVNSGFKELADSFPFLGAAVWVAILLVVRVRKPEWSLLPEAFKGSLFLLTLVVCASMMPVEKLPEASWYSAFTLGFVSAVFDNIPLTALAIQQGGFDWGMLAYAVGFGGSMIWFGSSAGVALSNMYPQAKSVGSWLRHGWHVAVAYVIGFAALMFTLGWQPHEASLAAAPVANTAHSEQPVPQLDNPTHADRETAQ</sequence>
<feature type="transmembrane region" description="Helical" evidence="2">
    <location>
        <begin position="421"/>
        <end position="442"/>
    </location>
</feature>
<feature type="transmembrane region" description="Helical" evidence="2">
    <location>
        <begin position="384"/>
        <end position="409"/>
    </location>
</feature>
<organism evidence="3 4">
    <name type="scientific">Thiocystis violascens (strain ATCC 17096 / DSM 198 / 6111)</name>
    <name type="common">Chromatium violascens</name>
    <dbReference type="NCBI Taxonomy" id="765911"/>
    <lineage>
        <taxon>Bacteria</taxon>
        <taxon>Pseudomonadati</taxon>
        <taxon>Pseudomonadota</taxon>
        <taxon>Gammaproteobacteria</taxon>
        <taxon>Chromatiales</taxon>
        <taxon>Chromatiaceae</taxon>
        <taxon>Thiocystis</taxon>
    </lineage>
</organism>
<dbReference type="PANTHER" id="PTHR43269">
    <property type="entry name" value="SODIUM/PROTON ANTIPORTER 1-RELATED"/>
    <property type="match status" value="1"/>
</dbReference>
<keyword evidence="2" id="KW-0812">Transmembrane</keyword>
<feature type="transmembrane region" description="Helical" evidence="2">
    <location>
        <begin position="111"/>
        <end position="128"/>
    </location>
</feature>
<dbReference type="GO" id="GO:0015297">
    <property type="term" value="F:antiporter activity"/>
    <property type="evidence" value="ECO:0007669"/>
    <property type="project" value="InterPro"/>
</dbReference>
<keyword evidence="2" id="KW-0472">Membrane</keyword>
<dbReference type="HOGENOM" id="CLU_590412_0_0_6"/>
<feature type="transmembrane region" description="Helical" evidence="2">
    <location>
        <begin position="148"/>
        <end position="181"/>
    </location>
</feature>
<feature type="transmembrane region" description="Helical" evidence="2">
    <location>
        <begin position="50"/>
        <end position="69"/>
    </location>
</feature>
<gene>
    <name evidence="3" type="ordered locus">Thivi_0086</name>
</gene>
<dbReference type="GO" id="GO:0006814">
    <property type="term" value="P:sodium ion transport"/>
    <property type="evidence" value="ECO:0007669"/>
    <property type="project" value="InterPro"/>
</dbReference>
<dbReference type="PANTHER" id="PTHR43269:SF2">
    <property type="entry name" value="SODIUM_PROTON ANTIPORTER 1-RELATED"/>
    <property type="match status" value="1"/>
</dbReference>
<keyword evidence="2" id="KW-1133">Transmembrane helix</keyword>
<dbReference type="eggNOG" id="COG1055">
    <property type="taxonomic scope" value="Bacteria"/>
</dbReference>
<feature type="transmembrane region" description="Helical" evidence="2">
    <location>
        <begin position="296"/>
        <end position="313"/>
    </location>
</feature>